<comment type="caution">
    <text evidence="2">The sequence shown here is derived from an EMBL/GenBank/DDBJ whole genome shotgun (WGS) entry which is preliminary data.</text>
</comment>
<feature type="compositionally biased region" description="Basic and acidic residues" evidence="1">
    <location>
        <begin position="95"/>
        <end position="109"/>
    </location>
</feature>
<protein>
    <submittedName>
        <fullName evidence="2">Uncharacterized protein</fullName>
    </submittedName>
</protein>
<evidence type="ECO:0000313" key="3">
    <source>
        <dbReference type="Proteomes" id="UP000218796"/>
    </source>
</evidence>
<evidence type="ECO:0000313" key="2">
    <source>
        <dbReference type="EMBL" id="PAV96673.1"/>
    </source>
</evidence>
<sequence length="109" mass="12061">MSNMSKKRSIGRMIARAKAIANKPDAKSELELLKTPPKNRTEAKKQLALKLKLVRSGALDSKSLRALSKQSEQALLIANALRFDEGLVDPVSTDKTSDSNKRWRGRTAD</sequence>
<keyword evidence="3" id="KW-1185">Reference proteome</keyword>
<dbReference type="AlphaFoldDB" id="A0A2A2MD21"/>
<feature type="region of interest" description="Disordered" evidence="1">
    <location>
        <begin position="88"/>
        <end position="109"/>
    </location>
</feature>
<gene>
    <name evidence="2" type="ORF">CJD50_09450</name>
</gene>
<accession>A0A2A2MD21</accession>
<dbReference type="EMBL" id="NQMS01000003">
    <property type="protein sequence ID" value="PAV96673.1"/>
    <property type="molecule type" value="Genomic_DNA"/>
</dbReference>
<name>A0A2A2MD21_9GAMM</name>
<dbReference type="KEGG" id="hpar:AL518_09485"/>
<reference evidence="2 3" key="1">
    <citation type="submission" date="2017-08" db="EMBL/GenBank/DDBJ databases">
        <title>Draft Genome Sequence of Hafnia alvei CITHA-6 Isolated from Raw Bovine Milk.</title>
        <authorList>
            <person name="Culligan E.P."/>
            <person name="Mcsweeney A."/>
            <person name="O'Doherty C."/>
            <person name="Gleeson E."/>
            <person name="O'Riordan D."/>
            <person name="Sleator R.D."/>
        </authorList>
    </citation>
    <scope>NUCLEOTIDE SEQUENCE [LARGE SCALE GENOMIC DNA]</scope>
    <source>
        <strain evidence="2 3">CITHA-6</strain>
    </source>
</reference>
<evidence type="ECO:0000256" key="1">
    <source>
        <dbReference type="SAM" id="MobiDB-lite"/>
    </source>
</evidence>
<organism evidence="2 3">
    <name type="scientific">Hafnia paralvei</name>
    <dbReference type="NCBI Taxonomy" id="546367"/>
    <lineage>
        <taxon>Bacteria</taxon>
        <taxon>Pseudomonadati</taxon>
        <taxon>Pseudomonadota</taxon>
        <taxon>Gammaproteobacteria</taxon>
        <taxon>Enterobacterales</taxon>
        <taxon>Hafniaceae</taxon>
        <taxon>Hafnia</taxon>
    </lineage>
</organism>
<dbReference type="Proteomes" id="UP000218796">
    <property type="component" value="Unassembled WGS sequence"/>
</dbReference>
<dbReference type="RefSeq" id="WP_048797655.1">
    <property type="nucleotide sequence ID" value="NZ_CAUFSP010000012.1"/>
</dbReference>
<proteinExistence type="predicted"/>
<dbReference type="OrthoDB" id="6637418at2"/>